<evidence type="ECO:0000256" key="5">
    <source>
        <dbReference type="ARBA" id="ARBA00023136"/>
    </source>
</evidence>
<dbReference type="InterPro" id="IPR005226">
    <property type="entry name" value="UPF0014_fam"/>
</dbReference>
<dbReference type="OrthoDB" id="3212530at2"/>
<feature type="transmembrane region" description="Helical" evidence="6">
    <location>
        <begin position="123"/>
        <end position="143"/>
    </location>
</feature>
<name>A0A223S790_9ACTN</name>
<accession>A0A223S790</accession>
<keyword evidence="8" id="KW-1185">Reference proteome</keyword>
<feature type="transmembrane region" description="Helical" evidence="6">
    <location>
        <begin position="193"/>
        <end position="211"/>
    </location>
</feature>
<keyword evidence="4 6" id="KW-1133">Transmembrane helix</keyword>
<evidence type="ECO:0000256" key="2">
    <source>
        <dbReference type="ARBA" id="ARBA00005268"/>
    </source>
</evidence>
<dbReference type="RefSeq" id="WP_094932476.1">
    <property type="nucleotide sequence ID" value="NZ_CP022753.1"/>
</dbReference>
<protein>
    <submittedName>
        <fullName evidence="7">ABC transporter permease</fullName>
    </submittedName>
</protein>
<feature type="transmembrane region" description="Helical" evidence="6">
    <location>
        <begin position="43"/>
        <end position="62"/>
    </location>
</feature>
<keyword evidence="5 6" id="KW-0472">Membrane</keyword>
<evidence type="ECO:0000256" key="4">
    <source>
        <dbReference type="ARBA" id="ARBA00022989"/>
    </source>
</evidence>
<evidence type="ECO:0000313" key="8">
    <source>
        <dbReference type="Proteomes" id="UP000215005"/>
    </source>
</evidence>
<dbReference type="KEGG" id="ngv:CDO52_15165"/>
<dbReference type="GO" id="GO:0005886">
    <property type="term" value="C:plasma membrane"/>
    <property type="evidence" value="ECO:0007669"/>
    <property type="project" value="TreeGrafter"/>
</dbReference>
<evidence type="ECO:0000313" key="7">
    <source>
        <dbReference type="EMBL" id="ASU83942.1"/>
    </source>
</evidence>
<dbReference type="AlphaFoldDB" id="A0A223S790"/>
<evidence type="ECO:0000256" key="1">
    <source>
        <dbReference type="ARBA" id="ARBA00004141"/>
    </source>
</evidence>
<dbReference type="PANTHER" id="PTHR30028">
    <property type="entry name" value="UPF0014 INNER MEMBRANE PROTEIN YBBM-RELATED"/>
    <property type="match status" value="1"/>
</dbReference>
<comment type="subcellular location">
    <subcellularLocation>
        <location evidence="1">Membrane</location>
        <topology evidence="1">Multi-pass membrane protein</topology>
    </subcellularLocation>
</comment>
<feature type="transmembrane region" description="Helical" evidence="6">
    <location>
        <begin position="12"/>
        <end position="31"/>
    </location>
</feature>
<comment type="similarity">
    <text evidence="2">Belongs to the UPF0014 family.</text>
</comment>
<reference evidence="7 8" key="1">
    <citation type="submission" date="2017-08" db="EMBL/GenBank/DDBJ databases">
        <title>The complete genome sequence of Nocardiopsis gilva YIM 90087.</title>
        <authorList>
            <person name="Yin M."/>
            <person name="Tang S."/>
        </authorList>
    </citation>
    <scope>NUCLEOTIDE SEQUENCE [LARGE SCALE GENOMIC DNA]</scope>
    <source>
        <strain evidence="7 8">YIM 90087</strain>
    </source>
</reference>
<dbReference type="Pfam" id="PF03649">
    <property type="entry name" value="UPF0014"/>
    <property type="match status" value="1"/>
</dbReference>
<feature type="transmembrane region" description="Helical" evidence="6">
    <location>
        <begin position="217"/>
        <end position="242"/>
    </location>
</feature>
<evidence type="ECO:0000256" key="3">
    <source>
        <dbReference type="ARBA" id="ARBA00022692"/>
    </source>
</evidence>
<dbReference type="PANTHER" id="PTHR30028:SF0">
    <property type="entry name" value="PROTEIN ALUMINUM SENSITIVE 3"/>
    <property type="match status" value="1"/>
</dbReference>
<keyword evidence="3 6" id="KW-0812">Transmembrane</keyword>
<sequence length="252" mass="25487">MSASSTLLPIGPPLFVAIVLTTLIAAALGALARMGHGAAVLRAGLRAVVQLGTVSLIIAAVVTSGPLTLVYVAVMLGVAGFTAGRRFTTRRRAFLAVVPIGVAVVPFVGVLLLAGLVRAEGMVLIPISGILIGGGLTATSLAGRRAMDELAARKGEVEAALSLGMTPRDAALEICRPAAVSALIPALDQTRTVGLVTLPGAFVGMLMGGASPVDAGAVQLFVLTGLLLVQVIAIMGCLELLARGVFPQREAR</sequence>
<dbReference type="Proteomes" id="UP000215005">
    <property type="component" value="Chromosome"/>
</dbReference>
<organism evidence="7 8">
    <name type="scientific">Nocardiopsis gilva YIM 90087</name>
    <dbReference type="NCBI Taxonomy" id="1235441"/>
    <lineage>
        <taxon>Bacteria</taxon>
        <taxon>Bacillati</taxon>
        <taxon>Actinomycetota</taxon>
        <taxon>Actinomycetes</taxon>
        <taxon>Streptosporangiales</taxon>
        <taxon>Nocardiopsidaceae</taxon>
        <taxon>Nocardiopsis</taxon>
    </lineage>
</organism>
<proteinExistence type="inferred from homology"/>
<dbReference type="EMBL" id="CP022753">
    <property type="protein sequence ID" value="ASU83942.1"/>
    <property type="molecule type" value="Genomic_DNA"/>
</dbReference>
<gene>
    <name evidence="7" type="ORF">CDO52_15165</name>
</gene>
<feature type="transmembrane region" description="Helical" evidence="6">
    <location>
        <begin position="94"/>
        <end position="117"/>
    </location>
</feature>
<evidence type="ECO:0000256" key="6">
    <source>
        <dbReference type="SAM" id="Phobius"/>
    </source>
</evidence>
<feature type="transmembrane region" description="Helical" evidence="6">
    <location>
        <begin position="68"/>
        <end position="87"/>
    </location>
</feature>